<dbReference type="Proteomes" id="UP001605036">
    <property type="component" value="Unassembled WGS sequence"/>
</dbReference>
<gene>
    <name evidence="1" type="ORF">R1flu_004210</name>
</gene>
<evidence type="ECO:0000313" key="1">
    <source>
        <dbReference type="EMBL" id="KAL2632731.1"/>
    </source>
</evidence>
<organism evidence="1 2">
    <name type="scientific">Riccia fluitans</name>
    <dbReference type="NCBI Taxonomy" id="41844"/>
    <lineage>
        <taxon>Eukaryota</taxon>
        <taxon>Viridiplantae</taxon>
        <taxon>Streptophyta</taxon>
        <taxon>Embryophyta</taxon>
        <taxon>Marchantiophyta</taxon>
        <taxon>Marchantiopsida</taxon>
        <taxon>Marchantiidae</taxon>
        <taxon>Marchantiales</taxon>
        <taxon>Ricciaceae</taxon>
        <taxon>Riccia</taxon>
    </lineage>
</organism>
<proteinExistence type="predicted"/>
<name>A0ABD1YPL7_9MARC</name>
<reference evidence="1 2" key="1">
    <citation type="submission" date="2024-09" db="EMBL/GenBank/DDBJ databases">
        <title>Chromosome-scale assembly of Riccia fluitans.</title>
        <authorList>
            <person name="Paukszto L."/>
            <person name="Sawicki J."/>
            <person name="Karawczyk K."/>
            <person name="Piernik-Szablinska J."/>
            <person name="Szczecinska M."/>
            <person name="Mazdziarz M."/>
        </authorList>
    </citation>
    <scope>NUCLEOTIDE SEQUENCE [LARGE SCALE GENOMIC DNA]</scope>
    <source>
        <strain evidence="1">Rf_01</strain>
        <tissue evidence="1">Aerial parts of the thallus</tissue>
    </source>
</reference>
<evidence type="ECO:0000313" key="2">
    <source>
        <dbReference type="Proteomes" id="UP001605036"/>
    </source>
</evidence>
<keyword evidence="2" id="KW-1185">Reference proteome</keyword>
<accession>A0ABD1YPL7</accession>
<sequence>MWQSLAAEVLAERTLAIHPCLNNQYPVVHGGRGVRKRRAKIGDDNKVVELTNSGLHEELISGGISSFNGPTVVVEGQTLTSSTTSVQCTPSRGSAKKGCQDLYESTRSYEDMYTCSHQMSWYV</sequence>
<comment type="caution">
    <text evidence="1">The sequence shown here is derived from an EMBL/GenBank/DDBJ whole genome shotgun (WGS) entry which is preliminary data.</text>
</comment>
<dbReference type="EMBL" id="JBHFFA010000003">
    <property type="protein sequence ID" value="KAL2632731.1"/>
    <property type="molecule type" value="Genomic_DNA"/>
</dbReference>
<protein>
    <submittedName>
        <fullName evidence="1">Uncharacterized protein</fullName>
    </submittedName>
</protein>
<dbReference type="AlphaFoldDB" id="A0ABD1YPL7"/>